<gene>
    <name evidence="6" type="ORF">HUE87_11290</name>
</gene>
<proteinExistence type="predicted"/>
<dbReference type="InterPro" id="IPR056822">
    <property type="entry name" value="TEN_NHL"/>
</dbReference>
<evidence type="ECO:0000259" key="5">
    <source>
        <dbReference type="Pfam" id="PF25021"/>
    </source>
</evidence>
<organism evidence="6 7">
    <name type="scientific">Candidatus Sulfurimonas marisnigri</name>
    <dbReference type="NCBI Taxonomy" id="2740405"/>
    <lineage>
        <taxon>Bacteria</taxon>
        <taxon>Pseudomonadati</taxon>
        <taxon>Campylobacterota</taxon>
        <taxon>Epsilonproteobacteria</taxon>
        <taxon>Campylobacterales</taxon>
        <taxon>Sulfurimonadaceae</taxon>
        <taxon>Sulfurimonas</taxon>
    </lineage>
</organism>
<feature type="repeat" description="NHL" evidence="4">
    <location>
        <begin position="199"/>
        <end position="243"/>
    </location>
</feature>
<sequence length="379" mass="42812">MKLILAVLFIFMQLMFIGCSTKVKEIKQEMLAFPPYPDKPRIVYLDTYRGENVEEEETNLLDSITGDTSKKVQNPLIVKPYGVAFKNGKIYVVDTGTRVVFIIDEKTKKVAYLGAGQGASFVSPVSIAFDKDGIMYISDILAKKITGYQEGTLVFTLGSRLDFTAPTGIAIDKELHRLYVVDTKAHDVKAYDLATKKLLYKVGKRGNAHGEFNFPTNIAIDRRNNNFVVTDTQNFRVQIFDKDGKFIKSIGKVGDRPGDFARPKGVGIDSEGHIYVADSAFNNVQVFNQEGEIMTYFGHAGFVEPATFRLISGMYIDENDKLIIADGFSGRVQSFQYLSEKWQKNNPLKYKEYVDYTPKAVLERERKEKEKQTKKDGDK</sequence>
<dbReference type="InterPro" id="IPR011042">
    <property type="entry name" value="6-blade_b-propeller_TolB-like"/>
</dbReference>
<reference evidence="6 7" key="1">
    <citation type="submission" date="2020-05" db="EMBL/GenBank/DDBJ databases">
        <title>Sulfurimonas marisnigri, sp. nov., and Sulfurimonas baltica, sp. nov., manganese oxide reducing chemolithoautotrophs of the class Epsilonproteobacteria isolated from the pelagic redoxclines of the Black and Baltic Seas and emended description of the genus Sulfurimonas.</title>
        <authorList>
            <person name="Henkel J.V."/>
            <person name="Laudan C."/>
            <person name="Werner J."/>
            <person name="Neu T."/>
            <person name="Plewe S."/>
            <person name="Sproer C."/>
            <person name="Bunk B."/>
            <person name="Schulz-Vogt H.N."/>
        </authorList>
    </citation>
    <scope>NUCLEOTIDE SEQUENCE [LARGE SCALE GENOMIC DNA]</scope>
    <source>
        <strain evidence="6 7">SoZ1</strain>
    </source>
</reference>
<dbReference type="RefSeq" id="WP_194366490.1">
    <property type="nucleotide sequence ID" value="NZ_CP054493.1"/>
</dbReference>
<keyword evidence="2" id="KW-0677">Repeat</keyword>
<dbReference type="PROSITE" id="PS51257">
    <property type="entry name" value="PROKAR_LIPOPROTEIN"/>
    <property type="match status" value="1"/>
</dbReference>
<dbReference type="InterPro" id="IPR001258">
    <property type="entry name" value="NHL_repeat"/>
</dbReference>
<evidence type="ECO:0000313" key="7">
    <source>
        <dbReference type="Proteomes" id="UP000593836"/>
    </source>
</evidence>
<dbReference type="SUPFAM" id="SSF101898">
    <property type="entry name" value="NHL repeat"/>
    <property type="match status" value="1"/>
</dbReference>
<dbReference type="Gene3D" id="2.120.10.30">
    <property type="entry name" value="TolB, C-terminal domain"/>
    <property type="match status" value="2"/>
</dbReference>
<evidence type="ECO:0000256" key="4">
    <source>
        <dbReference type="PROSITE-ProRule" id="PRU00504"/>
    </source>
</evidence>
<evidence type="ECO:0000256" key="2">
    <source>
        <dbReference type="ARBA" id="ARBA00022737"/>
    </source>
</evidence>
<name>A0A7S7LZQ7_9BACT</name>
<dbReference type="Pfam" id="PF25021">
    <property type="entry name" value="TEN_NHL"/>
    <property type="match status" value="1"/>
</dbReference>
<dbReference type="KEGG" id="smas:HUE87_11290"/>
<dbReference type="EMBL" id="CP054493">
    <property type="protein sequence ID" value="QOY54445.1"/>
    <property type="molecule type" value="Genomic_DNA"/>
</dbReference>
<evidence type="ECO:0000256" key="1">
    <source>
        <dbReference type="ARBA" id="ARBA00022729"/>
    </source>
</evidence>
<dbReference type="GO" id="GO:0005576">
    <property type="term" value="C:extracellular region"/>
    <property type="evidence" value="ECO:0007669"/>
    <property type="project" value="TreeGrafter"/>
</dbReference>
<dbReference type="PANTHER" id="PTHR10680:SF28">
    <property type="entry name" value="SMP-30_GLUCONOLACTONASE_LRE-LIKE REGION DOMAIN-CONTAINING PROTEIN"/>
    <property type="match status" value="1"/>
</dbReference>
<dbReference type="PROSITE" id="PS51125">
    <property type="entry name" value="NHL"/>
    <property type="match status" value="2"/>
</dbReference>
<keyword evidence="3" id="KW-0325">Glycoprotein</keyword>
<protein>
    <submittedName>
        <fullName evidence="6">SMP-30/gluconolactonase/LRE family protein</fullName>
    </submittedName>
</protein>
<keyword evidence="1" id="KW-0732">Signal</keyword>
<evidence type="ECO:0000256" key="3">
    <source>
        <dbReference type="ARBA" id="ARBA00023180"/>
    </source>
</evidence>
<evidence type="ECO:0000313" key="6">
    <source>
        <dbReference type="EMBL" id="QOY54445.1"/>
    </source>
</evidence>
<feature type="repeat" description="NHL" evidence="4">
    <location>
        <begin position="247"/>
        <end position="290"/>
    </location>
</feature>
<keyword evidence="7" id="KW-1185">Reference proteome</keyword>
<feature type="domain" description="Teneurin NHL" evidence="5">
    <location>
        <begin position="114"/>
        <end position="303"/>
    </location>
</feature>
<dbReference type="Proteomes" id="UP000593836">
    <property type="component" value="Chromosome"/>
</dbReference>
<accession>A0A7S7LZQ7</accession>
<dbReference type="PANTHER" id="PTHR10680">
    <property type="entry name" value="PEPTIDYL-GLYCINE ALPHA-AMIDATING MONOOXYGENASE"/>
    <property type="match status" value="1"/>
</dbReference>
<dbReference type="AlphaFoldDB" id="A0A7S7LZQ7"/>